<name>A0A382EN75_9ZZZZ</name>
<dbReference type="EMBL" id="UINC01045246">
    <property type="protein sequence ID" value="SVB51772.1"/>
    <property type="molecule type" value="Genomic_DNA"/>
</dbReference>
<sequence length="65" mass="7316">MTDTWIRFEACDINDPDTLAGLNYQGSLPPPSPRAKNPSQRFSFDPKQIVDSSITNLCFFDSYGE</sequence>
<reference evidence="1" key="1">
    <citation type="submission" date="2018-05" db="EMBL/GenBank/DDBJ databases">
        <authorList>
            <person name="Lanie J.A."/>
            <person name="Ng W.-L."/>
            <person name="Kazmierczak K.M."/>
            <person name="Andrzejewski T.M."/>
            <person name="Davidsen T.M."/>
            <person name="Wayne K.J."/>
            <person name="Tettelin H."/>
            <person name="Glass J.I."/>
            <person name="Rusch D."/>
            <person name="Podicherti R."/>
            <person name="Tsui H.-C.T."/>
            <person name="Winkler M.E."/>
        </authorList>
    </citation>
    <scope>NUCLEOTIDE SEQUENCE</scope>
</reference>
<organism evidence="1">
    <name type="scientific">marine metagenome</name>
    <dbReference type="NCBI Taxonomy" id="408172"/>
    <lineage>
        <taxon>unclassified sequences</taxon>
        <taxon>metagenomes</taxon>
        <taxon>ecological metagenomes</taxon>
    </lineage>
</organism>
<protein>
    <submittedName>
        <fullName evidence="1">Uncharacterized protein</fullName>
    </submittedName>
</protein>
<feature type="non-terminal residue" evidence="1">
    <location>
        <position position="65"/>
    </location>
</feature>
<accession>A0A382EN75</accession>
<proteinExistence type="predicted"/>
<gene>
    <name evidence="1" type="ORF">METZ01_LOCUS204626</name>
</gene>
<dbReference type="AlphaFoldDB" id="A0A382EN75"/>
<evidence type="ECO:0000313" key="1">
    <source>
        <dbReference type="EMBL" id="SVB51772.1"/>
    </source>
</evidence>